<feature type="signal peptide" evidence="1">
    <location>
        <begin position="1"/>
        <end position="24"/>
    </location>
</feature>
<evidence type="ECO:0000313" key="3">
    <source>
        <dbReference type="Proteomes" id="UP001500630"/>
    </source>
</evidence>
<evidence type="ECO:0000256" key="1">
    <source>
        <dbReference type="SAM" id="SignalP"/>
    </source>
</evidence>
<sequence>MIRVFLGVLSALVVLLGPAPAASAATDTANPPFCKGVKPCVIGGDAGQTWVHASASSARKGRAVAARLLRNAKAVHKGYGAPEYIDIWVIKKGACWRKYGNATVEPSRRCAYKHVERKLS</sequence>
<comment type="caution">
    <text evidence="2">The sequence shown here is derived from an EMBL/GenBank/DDBJ whole genome shotgun (WGS) entry which is preliminary data.</text>
</comment>
<reference evidence="3" key="1">
    <citation type="journal article" date="2019" name="Int. J. Syst. Evol. Microbiol.">
        <title>The Global Catalogue of Microorganisms (GCM) 10K type strain sequencing project: providing services to taxonomists for standard genome sequencing and annotation.</title>
        <authorList>
            <consortium name="The Broad Institute Genomics Platform"/>
            <consortium name="The Broad Institute Genome Sequencing Center for Infectious Disease"/>
            <person name="Wu L."/>
            <person name="Ma J."/>
        </authorList>
    </citation>
    <scope>NUCLEOTIDE SEQUENCE [LARGE SCALE GENOMIC DNA]</scope>
    <source>
        <strain evidence="3">JCM 17326</strain>
    </source>
</reference>
<accession>A0ABP6WWP8</accession>
<dbReference type="EMBL" id="BAABDQ010000008">
    <property type="protein sequence ID" value="GAA3557844.1"/>
    <property type="molecule type" value="Genomic_DNA"/>
</dbReference>
<dbReference type="Proteomes" id="UP001500630">
    <property type="component" value="Unassembled WGS sequence"/>
</dbReference>
<organism evidence="2 3">
    <name type="scientific">Nonomuraea rosea</name>
    <dbReference type="NCBI Taxonomy" id="638574"/>
    <lineage>
        <taxon>Bacteria</taxon>
        <taxon>Bacillati</taxon>
        <taxon>Actinomycetota</taxon>
        <taxon>Actinomycetes</taxon>
        <taxon>Streptosporangiales</taxon>
        <taxon>Streptosporangiaceae</taxon>
        <taxon>Nonomuraea</taxon>
    </lineage>
</organism>
<feature type="chain" id="PRO_5046296304" description="Peptidase inhibitor family I36 protein" evidence="1">
    <location>
        <begin position="25"/>
        <end position="120"/>
    </location>
</feature>
<proteinExistence type="predicted"/>
<gene>
    <name evidence="2" type="ORF">GCM10022419_043120</name>
</gene>
<evidence type="ECO:0008006" key="4">
    <source>
        <dbReference type="Google" id="ProtNLM"/>
    </source>
</evidence>
<evidence type="ECO:0000313" key="2">
    <source>
        <dbReference type="EMBL" id="GAA3557844.1"/>
    </source>
</evidence>
<name>A0ABP6WWP8_9ACTN</name>
<dbReference type="RefSeq" id="WP_345564191.1">
    <property type="nucleotide sequence ID" value="NZ_BAABDQ010000008.1"/>
</dbReference>
<keyword evidence="3" id="KW-1185">Reference proteome</keyword>
<keyword evidence="1" id="KW-0732">Signal</keyword>
<protein>
    <recommendedName>
        <fullName evidence="4">Peptidase inhibitor family I36 protein</fullName>
    </recommendedName>
</protein>